<keyword evidence="3 5" id="KW-0964">Secreted</keyword>
<reference evidence="6" key="1">
    <citation type="submission" date="2021-02" db="EMBL/GenBank/DDBJ databases">
        <authorList>
            <person name="Palmer J.M."/>
        </authorList>
    </citation>
    <scope>NUCLEOTIDE SEQUENCE</scope>
    <source>
        <strain evidence="6">SCRP23</strain>
    </source>
</reference>
<accession>A0A8T1WX07</accession>
<dbReference type="AlphaFoldDB" id="A0A8T1WX07"/>
<dbReference type="Pfam" id="PF16810">
    <property type="entry name" value="RXLR"/>
    <property type="match status" value="1"/>
</dbReference>
<comment type="domain">
    <text evidence="5">The RxLR-dEER motif acts to carry the protein into the host cell cytoplasm through binding to cell surface phosphatidylinositol-3-phosphate.</text>
</comment>
<comment type="function">
    <text evidence="5">Effector that suppresses plant defense responses during pathogen infection.</text>
</comment>
<sequence>MRVSYVMLLVASALFVSTDGVSVAVSGQSSFTTRRTDLRFLRSYKLDEVDKEDDSNNEERGFDVKRLDDLLNPDKIKTALTDLNKQKKLFDDWSANSEVSEAIIKRLRANFLANKDIAMKYDEYMTMIKYGKKLDGWLETKTMDEMFAWMQSGKMSKMKEVFSNWYKEGITGEQVINAIKNSDDKIAKRYKPIGVYYESFVVKTAKDEAKKAAEALKKAAEAS</sequence>
<feature type="signal peptide" evidence="5">
    <location>
        <begin position="1"/>
        <end position="20"/>
    </location>
</feature>
<evidence type="ECO:0000313" key="6">
    <source>
        <dbReference type="EMBL" id="KAG7396349.1"/>
    </source>
</evidence>
<dbReference type="OrthoDB" id="129568at2759"/>
<evidence type="ECO:0000256" key="2">
    <source>
        <dbReference type="ARBA" id="ARBA00010400"/>
    </source>
</evidence>
<comment type="similarity">
    <text evidence="2 5">Belongs to the RxLR effector family.</text>
</comment>
<evidence type="ECO:0000256" key="1">
    <source>
        <dbReference type="ARBA" id="ARBA00004613"/>
    </source>
</evidence>
<gene>
    <name evidence="6" type="ORF">PHYBOEH_002452</name>
</gene>
<keyword evidence="7" id="KW-1185">Reference proteome</keyword>
<proteinExistence type="inferred from homology"/>
<evidence type="ECO:0000256" key="4">
    <source>
        <dbReference type="ARBA" id="ARBA00022729"/>
    </source>
</evidence>
<organism evidence="6 7">
    <name type="scientific">Phytophthora boehmeriae</name>
    <dbReference type="NCBI Taxonomy" id="109152"/>
    <lineage>
        <taxon>Eukaryota</taxon>
        <taxon>Sar</taxon>
        <taxon>Stramenopiles</taxon>
        <taxon>Oomycota</taxon>
        <taxon>Peronosporomycetes</taxon>
        <taxon>Peronosporales</taxon>
        <taxon>Peronosporaceae</taxon>
        <taxon>Phytophthora</taxon>
    </lineage>
</organism>
<evidence type="ECO:0000256" key="3">
    <source>
        <dbReference type="ARBA" id="ARBA00022525"/>
    </source>
</evidence>
<evidence type="ECO:0000313" key="7">
    <source>
        <dbReference type="Proteomes" id="UP000693981"/>
    </source>
</evidence>
<dbReference type="Proteomes" id="UP000693981">
    <property type="component" value="Unassembled WGS sequence"/>
</dbReference>
<name>A0A8T1WX07_9STRA</name>
<dbReference type="GO" id="GO:0005576">
    <property type="term" value="C:extracellular region"/>
    <property type="evidence" value="ECO:0007669"/>
    <property type="project" value="UniProtKB-SubCell"/>
</dbReference>
<dbReference type="InterPro" id="IPR031825">
    <property type="entry name" value="RXLR"/>
</dbReference>
<protein>
    <recommendedName>
        <fullName evidence="5">RxLR effector protein</fullName>
    </recommendedName>
</protein>
<feature type="chain" id="PRO_5035965410" description="RxLR effector protein" evidence="5">
    <location>
        <begin position="21"/>
        <end position="223"/>
    </location>
</feature>
<comment type="subcellular location">
    <subcellularLocation>
        <location evidence="1 5">Secreted</location>
    </subcellularLocation>
</comment>
<evidence type="ECO:0000256" key="5">
    <source>
        <dbReference type="RuleBase" id="RU367124"/>
    </source>
</evidence>
<dbReference type="EMBL" id="JAGDFL010000161">
    <property type="protein sequence ID" value="KAG7396349.1"/>
    <property type="molecule type" value="Genomic_DNA"/>
</dbReference>
<comment type="caution">
    <text evidence="6">The sequence shown here is derived from an EMBL/GenBank/DDBJ whole genome shotgun (WGS) entry which is preliminary data.</text>
</comment>
<keyword evidence="4 5" id="KW-0732">Signal</keyword>